<dbReference type="SUPFAM" id="SSF55331">
    <property type="entry name" value="Tautomerase/MIF"/>
    <property type="match status" value="1"/>
</dbReference>
<proteinExistence type="predicted"/>
<dbReference type="RefSeq" id="WP_044050979.1">
    <property type="nucleotide sequence ID" value="NZ_CP003984.1"/>
</dbReference>
<dbReference type="PANTHER" id="PTHR37950">
    <property type="entry name" value="4-HYDROXYPHENYLACETATE CATABOLISM PROTEIN"/>
    <property type="match status" value="1"/>
</dbReference>
<evidence type="ECO:0000313" key="2">
    <source>
        <dbReference type="Proteomes" id="UP000028680"/>
    </source>
</evidence>
<dbReference type="GO" id="GO:0008704">
    <property type="term" value="F:5-carboxymethyl-2-hydroxymuconate delta-isomerase activity"/>
    <property type="evidence" value="ECO:0007669"/>
    <property type="project" value="UniProtKB-EC"/>
</dbReference>
<keyword evidence="1" id="KW-0413">Isomerase</keyword>
<dbReference type="Pfam" id="PF02962">
    <property type="entry name" value="CHMI"/>
    <property type="match status" value="1"/>
</dbReference>
<dbReference type="InterPro" id="IPR014347">
    <property type="entry name" value="Tautomerase/MIF_sf"/>
</dbReference>
<dbReference type="CDD" id="cd00580">
    <property type="entry name" value="CHMI"/>
    <property type="match status" value="1"/>
</dbReference>
<sequence length="135" mass="14829">MPHLTVQYSQNLDHDVDMKEFCSVMSVAMQQTGVFPLAGIRVRAHPMPQYCVADGHSKNAFVDMVLRMGEGRSDATKSEVGAFLMARAEAVFAPLLADPYFALSLEIVTISKPFSWKTNSIHARINAPSVKGENS</sequence>
<accession>A0AAN0RLF7</accession>
<dbReference type="GeneID" id="93368889"/>
<dbReference type="EMBL" id="CP003984">
    <property type="protein sequence ID" value="AII88431.1"/>
    <property type="molecule type" value="Genomic_DNA"/>
</dbReference>
<dbReference type="AlphaFoldDB" id="A0AAN0RLF7"/>
<gene>
    <name evidence="1" type="primary">hpaF</name>
    <name evidence="1" type="ORF">RCA23_c29310</name>
</gene>
<dbReference type="PANTHER" id="PTHR37950:SF1">
    <property type="entry name" value="4-HYDROXYPHENYLACETATE CATABOLISM PROTEIN"/>
    <property type="match status" value="1"/>
</dbReference>
<dbReference type="InterPro" id="IPR004220">
    <property type="entry name" value="5-COMe_2-OHmuconate_Isoase"/>
</dbReference>
<name>A0AAN0RLF7_9RHOB</name>
<dbReference type="KEGG" id="ptp:RCA23_c29310"/>
<organism evidence="1 2">
    <name type="scientific">Planktomarina temperata RCA23</name>
    <dbReference type="NCBI Taxonomy" id="666509"/>
    <lineage>
        <taxon>Bacteria</taxon>
        <taxon>Pseudomonadati</taxon>
        <taxon>Pseudomonadota</taxon>
        <taxon>Alphaproteobacteria</taxon>
        <taxon>Rhodobacterales</taxon>
        <taxon>Paracoccaceae</taxon>
        <taxon>Planktomarina</taxon>
    </lineage>
</organism>
<protein>
    <submittedName>
        <fullName evidence="1">5-carboxymethyl-2-hydroxymuconate isomerase</fullName>
        <ecNumber evidence="1">5.3.3.10</ecNumber>
    </submittedName>
</protein>
<dbReference type="EC" id="5.3.3.10" evidence="1"/>
<reference evidence="1 2" key="1">
    <citation type="journal article" date="2014" name="ISME J.">
        <title>Adaptation of an abundant Roseobacter RCA organism to pelagic systems revealed by genomic and transcriptomic analyses.</title>
        <authorList>
            <person name="Voget S."/>
            <person name="Wemheuer B."/>
            <person name="Brinkhoff T."/>
            <person name="Vollmers J."/>
            <person name="Dietrich S."/>
            <person name="Giebel H.A."/>
            <person name="Beardsley C."/>
            <person name="Sardemann C."/>
            <person name="Bakenhus I."/>
            <person name="Billerbeck S."/>
            <person name="Daniel R."/>
            <person name="Simon M."/>
        </authorList>
    </citation>
    <scope>NUCLEOTIDE SEQUENCE [LARGE SCALE GENOMIC DNA]</scope>
    <source>
        <strain evidence="1 2">RCA23</strain>
    </source>
</reference>
<dbReference type="Proteomes" id="UP000028680">
    <property type="component" value="Chromosome"/>
</dbReference>
<keyword evidence="2" id="KW-1185">Reference proteome</keyword>
<dbReference type="Gene3D" id="3.30.429.10">
    <property type="entry name" value="Macrophage Migration Inhibitory Factor"/>
    <property type="match status" value="1"/>
</dbReference>
<evidence type="ECO:0000313" key="1">
    <source>
        <dbReference type="EMBL" id="AII88431.1"/>
    </source>
</evidence>